<proteinExistence type="predicted"/>
<dbReference type="KEGG" id="emv:HQR01_11895"/>
<protein>
    <submittedName>
        <fullName evidence="2">Alpha/beta hydrolase</fullName>
    </submittedName>
</protein>
<dbReference type="GO" id="GO:0016787">
    <property type="term" value="F:hydrolase activity"/>
    <property type="evidence" value="ECO:0007669"/>
    <property type="project" value="UniProtKB-KW"/>
</dbReference>
<dbReference type="Pfam" id="PF12697">
    <property type="entry name" value="Abhydrolase_6"/>
    <property type="match status" value="1"/>
</dbReference>
<gene>
    <name evidence="2" type="ORF">HQR01_11895</name>
</gene>
<dbReference type="RefSeq" id="WP_173215072.1">
    <property type="nucleotide sequence ID" value="NZ_CP053921.1"/>
</dbReference>
<dbReference type="SUPFAM" id="SSF53474">
    <property type="entry name" value="alpha/beta-Hydrolases"/>
    <property type="match status" value="1"/>
</dbReference>
<organism evidence="2 3">
    <name type="scientific">Erythrobacter mangrovi</name>
    <dbReference type="NCBI Taxonomy" id="2739433"/>
    <lineage>
        <taxon>Bacteria</taxon>
        <taxon>Pseudomonadati</taxon>
        <taxon>Pseudomonadota</taxon>
        <taxon>Alphaproteobacteria</taxon>
        <taxon>Sphingomonadales</taxon>
        <taxon>Erythrobacteraceae</taxon>
        <taxon>Erythrobacter/Porphyrobacter group</taxon>
        <taxon>Erythrobacter</taxon>
    </lineage>
</organism>
<evidence type="ECO:0000313" key="3">
    <source>
        <dbReference type="Proteomes" id="UP000504693"/>
    </source>
</evidence>
<name>A0A7D3XSR8_9SPHN</name>
<dbReference type="Proteomes" id="UP000504693">
    <property type="component" value="Chromosome"/>
</dbReference>
<dbReference type="AlphaFoldDB" id="A0A7D3XSR8"/>
<evidence type="ECO:0000313" key="2">
    <source>
        <dbReference type="EMBL" id="QKG72011.1"/>
    </source>
</evidence>
<sequence>MREVLLLHGAPGHAGQWAPVLDRLPCAERVHAITLSFFGTQEVPEGGEAFGTERHADDIVAYVDNAMTPPVDAVAWSYSSHPLLLAALRRPDLFARLYLYEPGLPTYVTDQGELRAFEEDAGAAFGPIAAALQADGNEAAVAALFDSSGGEGCWVSLASDRQEIYLASCGMMPLLMGGGQPPTPISAEDVASLVLPLTVAMGSETRPVFAVPSRGLAKAVPTARLQIVDQSDHMLPEVDPSRFAELLEEWLECA</sequence>
<accession>A0A7D3XSR8</accession>
<keyword evidence="3" id="KW-1185">Reference proteome</keyword>
<dbReference type="Gene3D" id="3.40.50.1820">
    <property type="entry name" value="alpha/beta hydrolase"/>
    <property type="match status" value="1"/>
</dbReference>
<feature type="domain" description="AB hydrolase-1" evidence="1">
    <location>
        <begin position="4"/>
        <end position="245"/>
    </location>
</feature>
<dbReference type="InterPro" id="IPR000073">
    <property type="entry name" value="AB_hydrolase_1"/>
</dbReference>
<dbReference type="EMBL" id="CP053921">
    <property type="protein sequence ID" value="QKG72011.1"/>
    <property type="molecule type" value="Genomic_DNA"/>
</dbReference>
<keyword evidence="2" id="KW-0378">Hydrolase</keyword>
<evidence type="ECO:0000259" key="1">
    <source>
        <dbReference type="Pfam" id="PF12697"/>
    </source>
</evidence>
<reference evidence="2 3" key="1">
    <citation type="submission" date="2020-05" db="EMBL/GenBank/DDBJ databases">
        <title>Erythrobacter mangrovi sp. nov., isolated from rhizosphere soil of mangrove plant (Kandelia candel).</title>
        <authorList>
            <person name="Ye Y.H."/>
        </authorList>
    </citation>
    <scope>NUCLEOTIDE SEQUENCE [LARGE SCALE GENOMIC DNA]</scope>
    <source>
        <strain evidence="2 3">EB310</strain>
    </source>
</reference>
<dbReference type="InterPro" id="IPR029058">
    <property type="entry name" value="AB_hydrolase_fold"/>
</dbReference>